<evidence type="ECO:0000313" key="8">
    <source>
        <dbReference type="EMBL" id="MBE9666884.1"/>
    </source>
</evidence>
<dbReference type="RefSeq" id="WP_194106247.1">
    <property type="nucleotide sequence ID" value="NZ_JADFFM010000001.1"/>
</dbReference>
<protein>
    <submittedName>
        <fullName evidence="8">Prolipoprotein diacylglyceryl transferase</fullName>
    </submittedName>
</protein>
<evidence type="ECO:0000256" key="7">
    <source>
        <dbReference type="SAM" id="Phobius"/>
    </source>
</evidence>
<dbReference type="PANTHER" id="PTHR30589">
    <property type="entry name" value="PROLIPOPROTEIN DIACYLGLYCERYL TRANSFERASE"/>
    <property type="match status" value="1"/>
</dbReference>
<evidence type="ECO:0000256" key="1">
    <source>
        <dbReference type="ARBA" id="ARBA00007150"/>
    </source>
</evidence>
<evidence type="ECO:0000256" key="3">
    <source>
        <dbReference type="ARBA" id="ARBA00022679"/>
    </source>
</evidence>
<evidence type="ECO:0000256" key="4">
    <source>
        <dbReference type="ARBA" id="ARBA00022692"/>
    </source>
</evidence>
<keyword evidence="3 8" id="KW-0808">Transferase</keyword>
<evidence type="ECO:0000313" key="9">
    <source>
        <dbReference type="Proteomes" id="UP000632774"/>
    </source>
</evidence>
<dbReference type="Proteomes" id="UP000632774">
    <property type="component" value="Unassembled WGS sequence"/>
</dbReference>
<keyword evidence="2" id="KW-1003">Cell membrane</keyword>
<gene>
    <name evidence="8" type="ORF">IRJ18_10975</name>
</gene>
<keyword evidence="5 7" id="KW-1133">Transmembrane helix</keyword>
<proteinExistence type="inferred from homology"/>
<feature type="transmembrane region" description="Helical" evidence="7">
    <location>
        <begin position="60"/>
        <end position="85"/>
    </location>
</feature>
<dbReference type="GO" id="GO:0016740">
    <property type="term" value="F:transferase activity"/>
    <property type="evidence" value="ECO:0007669"/>
    <property type="project" value="UniProtKB-KW"/>
</dbReference>
<reference evidence="8 9" key="1">
    <citation type="submission" date="2020-10" db="EMBL/GenBank/DDBJ databases">
        <title>Mucilaginibacter mali sp. nov., isolated from rhizosphere soil of apple orchard.</title>
        <authorList>
            <person name="Lee J.-S."/>
            <person name="Kim H.S."/>
            <person name="Kim J.-S."/>
        </authorList>
    </citation>
    <scope>NUCLEOTIDE SEQUENCE [LARGE SCALE GENOMIC DNA]</scope>
    <source>
        <strain evidence="8 9">KCTC 23157</strain>
    </source>
</reference>
<accession>A0ABR9XHM1</accession>
<comment type="similarity">
    <text evidence="1">Belongs to the Lgt family.</text>
</comment>
<evidence type="ECO:0000256" key="5">
    <source>
        <dbReference type="ARBA" id="ARBA00022989"/>
    </source>
</evidence>
<feature type="transmembrane region" description="Helical" evidence="7">
    <location>
        <begin position="183"/>
        <end position="206"/>
    </location>
</feature>
<dbReference type="PANTHER" id="PTHR30589:SF0">
    <property type="entry name" value="PHOSPHATIDYLGLYCEROL--PROLIPOPROTEIN DIACYLGLYCERYL TRANSFERASE"/>
    <property type="match status" value="1"/>
</dbReference>
<keyword evidence="4 7" id="KW-0812">Transmembrane</keyword>
<feature type="transmembrane region" description="Helical" evidence="7">
    <location>
        <begin position="295"/>
        <end position="315"/>
    </location>
</feature>
<sequence length="391" mass="43767">MFPTLSSLIQYFTGKDIPLPFQTFGFFVALAFMAAYWAFGQEFKRRERLGEIHPFKRTVIVGKAPSFAEIFGNAVFGFIIGYKLIDAVLNYSALIDNTQDFILSTRGNWSGGVVFAIIFAYWAYYEAKKQALPEPKKVEVTAHPYELLGSILLWAAVFGFAGAKLFNALENWDDFMKDPVGMLVGFSGLTFYGGLICGGAAVLYIANKHGIKPLTMLDIGGPGMMLAYAVGRIGCQMSGDGDWGIPSNLASRPHWLSWTPDWMWSFNFPHNVNGVDHDNHLPNCVGKFCYALKEAVYPTSFYECVICLLLFIFLWQIRDRIKGPGKFFGIYLILNGIERFFIELIRVNTKYHVAGIPFTQAELISLILILAGIGLIINASRTRHHKKTAKA</sequence>
<dbReference type="EMBL" id="JADFFM010000001">
    <property type="protein sequence ID" value="MBE9666884.1"/>
    <property type="molecule type" value="Genomic_DNA"/>
</dbReference>
<evidence type="ECO:0000256" key="6">
    <source>
        <dbReference type="ARBA" id="ARBA00023136"/>
    </source>
</evidence>
<feature type="transmembrane region" description="Helical" evidence="7">
    <location>
        <begin position="351"/>
        <end position="377"/>
    </location>
</feature>
<evidence type="ECO:0000256" key="2">
    <source>
        <dbReference type="ARBA" id="ARBA00022475"/>
    </source>
</evidence>
<feature type="transmembrane region" description="Helical" evidence="7">
    <location>
        <begin position="20"/>
        <end position="39"/>
    </location>
</feature>
<comment type="caution">
    <text evidence="8">The sequence shown here is derived from an EMBL/GenBank/DDBJ whole genome shotgun (WGS) entry which is preliminary data.</text>
</comment>
<keyword evidence="6 7" id="KW-0472">Membrane</keyword>
<feature type="transmembrane region" description="Helical" evidence="7">
    <location>
        <begin position="105"/>
        <end position="124"/>
    </location>
</feature>
<name>A0ABR9XHM1_9SPHI</name>
<organism evidence="8 9">
    <name type="scientific">Mucilaginibacter boryungensis</name>
    <dbReference type="NCBI Taxonomy" id="768480"/>
    <lineage>
        <taxon>Bacteria</taxon>
        <taxon>Pseudomonadati</taxon>
        <taxon>Bacteroidota</taxon>
        <taxon>Sphingobacteriia</taxon>
        <taxon>Sphingobacteriales</taxon>
        <taxon>Sphingobacteriaceae</taxon>
        <taxon>Mucilaginibacter</taxon>
    </lineage>
</organism>
<keyword evidence="9" id="KW-1185">Reference proteome</keyword>
<dbReference type="Pfam" id="PF01790">
    <property type="entry name" value="LGT"/>
    <property type="match status" value="1"/>
</dbReference>
<dbReference type="InterPro" id="IPR001640">
    <property type="entry name" value="Lgt"/>
</dbReference>
<feature type="transmembrane region" description="Helical" evidence="7">
    <location>
        <begin position="145"/>
        <end position="163"/>
    </location>
</feature>